<feature type="domain" description="Cns1/TTC4 wheel" evidence="4">
    <location>
        <begin position="273"/>
        <end position="381"/>
    </location>
</feature>
<reference evidence="5" key="1">
    <citation type="journal article" date="2014" name="Insect Biochem. Mol. Biol.">
        <title>An insight into the sialome of the frog biting fly, Corethrella appendiculata.</title>
        <authorList>
            <person name="Ribeiro J.M.C."/>
            <person name="Chagas A.C."/>
            <person name="Pham V.M."/>
            <person name="Lounibos L.P."/>
            <person name="Calvo E."/>
        </authorList>
    </citation>
    <scope>NUCLEOTIDE SEQUENCE</scope>
    <source>
        <tissue evidence="5">Salivary glands</tissue>
    </source>
</reference>
<dbReference type="GO" id="GO:0005829">
    <property type="term" value="C:cytosol"/>
    <property type="evidence" value="ECO:0007669"/>
    <property type="project" value="TreeGrafter"/>
</dbReference>
<dbReference type="EMBL" id="GANO01002553">
    <property type="protein sequence ID" value="JAB57318.1"/>
    <property type="molecule type" value="mRNA"/>
</dbReference>
<dbReference type="Pfam" id="PF18972">
    <property type="entry name" value="Wheel"/>
    <property type="match status" value="1"/>
</dbReference>
<keyword evidence="1" id="KW-0677">Repeat</keyword>
<dbReference type="AlphaFoldDB" id="U5EXG1"/>
<evidence type="ECO:0000256" key="3">
    <source>
        <dbReference type="ARBA" id="ARBA00023602"/>
    </source>
</evidence>
<evidence type="ECO:0000313" key="5">
    <source>
        <dbReference type="EMBL" id="JAB57318.1"/>
    </source>
</evidence>
<dbReference type="GO" id="GO:0051879">
    <property type="term" value="F:Hsp90 protein binding"/>
    <property type="evidence" value="ECO:0007669"/>
    <property type="project" value="InterPro"/>
</dbReference>
<dbReference type="PANTHER" id="PTHR46035">
    <property type="entry name" value="TETRATRICOPEPTIDE REPEAT PROTEIN 4"/>
    <property type="match status" value="1"/>
</dbReference>
<proteinExistence type="evidence at transcript level"/>
<dbReference type="SUPFAM" id="SSF48452">
    <property type="entry name" value="TPR-like"/>
    <property type="match status" value="1"/>
</dbReference>
<name>U5EXG1_9DIPT</name>
<dbReference type="InterPro" id="IPR044059">
    <property type="entry name" value="Csn1/TTC4_wheel"/>
</dbReference>
<evidence type="ECO:0000256" key="2">
    <source>
        <dbReference type="ARBA" id="ARBA00022803"/>
    </source>
</evidence>
<dbReference type="InterPro" id="IPR019734">
    <property type="entry name" value="TPR_rpt"/>
</dbReference>
<accession>U5EXG1</accession>
<organism evidence="5">
    <name type="scientific">Corethrella appendiculata</name>
    <dbReference type="NCBI Taxonomy" id="1370023"/>
    <lineage>
        <taxon>Eukaryota</taxon>
        <taxon>Metazoa</taxon>
        <taxon>Ecdysozoa</taxon>
        <taxon>Arthropoda</taxon>
        <taxon>Hexapoda</taxon>
        <taxon>Insecta</taxon>
        <taxon>Pterygota</taxon>
        <taxon>Neoptera</taxon>
        <taxon>Endopterygota</taxon>
        <taxon>Diptera</taxon>
        <taxon>Nematocera</taxon>
        <taxon>Culicoidea</taxon>
        <taxon>Chaoboridae</taxon>
        <taxon>Corethrella</taxon>
    </lineage>
</organism>
<dbReference type="SMART" id="SM00028">
    <property type="entry name" value="TPR"/>
    <property type="match status" value="3"/>
</dbReference>
<dbReference type="Gene3D" id="1.25.40.10">
    <property type="entry name" value="Tetratricopeptide repeat domain"/>
    <property type="match status" value="1"/>
</dbReference>
<dbReference type="GO" id="GO:0005634">
    <property type="term" value="C:nucleus"/>
    <property type="evidence" value="ECO:0007669"/>
    <property type="project" value="TreeGrafter"/>
</dbReference>
<evidence type="ECO:0000259" key="4">
    <source>
        <dbReference type="Pfam" id="PF18972"/>
    </source>
</evidence>
<dbReference type="GO" id="GO:0030544">
    <property type="term" value="F:Hsp70 protein binding"/>
    <property type="evidence" value="ECO:0007669"/>
    <property type="project" value="TreeGrafter"/>
</dbReference>
<dbReference type="InterPro" id="IPR011990">
    <property type="entry name" value="TPR-like_helical_dom_sf"/>
</dbReference>
<dbReference type="PANTHER" id="PTHR46035:SF1">
    <property type="entry name" value="TETRATRICOPEPTIDE REPEAT PROTEIN 4"/>
    <property type="match status" value="1"/>
</dbReference>
<dbReference type="GO" id="GO:0006457">
    <property type="term" value="P:protein folding"/>
    <property type="evidence" value="ECO:0007669"/>
    <property type="project" value="TreeGrafter"/>
</dbReference>
<protein>
    <submittedName>
        <fullName evidence="5">Putative dna polymerase</fullName>
    </submittedName>
</protein>
<sequence length="391" mass="46575">ENTAAKKIYTDEERLELAEKLDKDLDDFINGLERRQYTDGWPEDRWQEEMDKHPFFMKKPPEEGAALDPLTEGLLQMKYDPNENSPLELASKYKEDGTFYMKHKKYRMAILSYTEALRIQVDWSDFTATLYNNRSAANFFLKNYRSSLNDAKKAYTYRSNYPKAKWRATQCAGYLNKFELCLEICDEILRDDPTNELAIKLRKDTLTKKATKARDERKLVQVELKKQNQIDKTIEELKKRPLKFEEKDALSDIKWLKPQLAPLVDFMVTATDENVLHWPTVFCYPEFMNTDFQQQLSEQLKMQEVLQSMFEEPLEYDRERKYKAENLNVYYENRVLAEVFKVDNRKTLREITEEKAFLIYNGTLTFYILPKDSLAEKEFLDQTRIPIRLNF</sequence>
<feature type="non-terminal residue" evidence="5">
    <location>
        <position position="1"/>
    </location>
</feature>
<dbReference type="CDD" id="cd21380">
    <property type="entry name" value="CTWD_Cns1"/>
    <property type="match status" value="1"/>
</dbReference>
<evidence type="ECO:0000256" key="1">
    <source>
        <dbReference type="ARBA" id="ARBA00022737"/>
    </source>
</evidence>
<comment type="similarity">
    <text evidence="3">Belongs to the TTC4 family.</text>
</comment>
<keyword evidence="2" id="KW-0802">TPR repeat</keyword>